<keyword evidence="8" id="KW-0010">Activator</keyword>
<keyword evidence="4 8" id="KW-0805">Transcription regulation</keyword>
<proteinExistence type="inferred from homology"/>
<protein>
    <recommendedName>
        <fullName evidence="3 8">Mediator of RNA polymerase II transcription subunit 18</fullName>
    </recommendedName>
    <alternativeName>
        <fullName evidence="7 8">Mediator complex subunit 18</fullName>
    </alternativeName>
</protein>
<dbReference type="PANTHER" id="PTHR13321:SF2">
    <property type="entry name" value="MEDIATOR OF RNA POLYMERASE II TRANSCRIPTION SUBUNIT 18"/>
    <property type="match status" value="1"/>
</dbReference>
<evidence type="ECO:0000256" key="7">
    <source>
        <dbReference type="ARBA" id="ARBA00032012"/>
    </source>
</evidence>
<comment type="subcellular location">
    <subcellularLocation>
        <location evidence="1 8">Nucleus</location>
    </subcellularLocation>
</comment>
<evidence type="ECO:0000256" key="4">
    <source>
        <dbReference type="ARBA" id="ARBA00023015"/>
    </source>
</evidence>
<dbReference type="GO" id="GO:0006369">
    <property type="term" value="P:termination of RNA polymerase II transcription"/>
    <property type="evidence" value="ECO:0007669"/>
    <property type="project" value="TreeGrafter"/>
</dbReference>
<keyword evidence="5 8" id="KW-0804">Transcription</keyword>
<comment type="subunit">
    <text evidence="8">Component of the Mediator complex.</text>
</comment>
<evidence type="ECO:0000313" key="9">
    <source>
        <dbReference type="EMBL" id="KAJ9607951.1"/>
    </source>
</evidence>
<dbReference type="Pfam" id="PF09637">
    <property type="entry name" value="Med18"/>
    <property type="match status" value="1"/>
</dbReference>
<evidence type="ECO:0000256" key="3">
    <source>
        <dbReference type="ARBA" id="ARBA00019612"/>
    </source>
</evidence>
<comment type="similarity">
    <text evidence="2 8">Belongs to the Mediator complex subunit 18 family.</text>
</comment>
<keyword evidence="10" id="KW-1185">Reference proteome</keyword>
<dbReference type="Proteomes" id="UP001172673">
    <property type="component" value="Unassembled WGS sequence"/>
</dbReference>
<evidence type="ECO:0000256" key="8">
    <source>
        <dbReference type="RuleBase" id="RU364150"/>
    </source>
</evidence>
<accession>A0AA38X7B2</accession>
<dbReference type="Gene3D" id="2.40.320.10">
    <property type="entry name" value="Hypothetical Protein Pfu-838710-001"/>
    <property type="match status" value="1"/>
</dbReference>
<dbReference type="GO" id="GO:0003712">
    <property type="term" value="F:transcription coregulator activity"/>
    <property type="evidence" value="ECO:0007669"/>
    <property type="project" value="InterPro"/>
</dbReference>
<evidence type="ECO:0000313" key="10">
    <source>
        <dbReference type="Proteomes" id="UP001172673"/>
    </source>
</evidence>
<dbReference type="EMBL" id="JAPDRK010000011">
    <property type="protein sequence ID" value="KAJ9607951.1"/>
    <property type="molecule type" value="Genomic_DNA"/>
</dbReference>
<organism evidence="9 10">
    <name type="scientific">Cladophialophora chaetospira</name>
    <dbReference type="NCBI Taxonomy" id="386627"/>
    <lineage>
        <taxon>Eukaryota</taxon>
        <taxon>Fungi</taxon>
        <taxon>Dikarya</taxon>
        <taxon>Ascomycota</taxon>
        <taxon>Pezizomycotina</taxon>
        <taxon>Eurotiomycetes</taxon>
        <taxon>Chaetothyriomycetidae</taxon>
        <taxon>Chaetothyriales</taxon>
        <taxon>Herpotrichiellaceae</taxon>
        <taxon>Cladophialophora</taxon>
    </lineage>
</organism>
<comment type="function">
    <text evidence="8">Component of the Mediator complex, a coactivator involved in the regulated transcription of nearly all RNA polymerase II-dependent genes. Mediator functions as a bridge to convey information from gene-specific regulatory proteins to the basal RNA polymerase II transcription machinery. Mediator is recruited to promoters by direct interactions with regulatory proteins and serves as a scaffold for the assembly of a functional preinitiation complex with RNA polymerase II and the general transcription factors.</text>
</comment>
<dbReference type="AlphaFoldDB" id="A0AA38X7B2"/>
<name>A0AA38X7B2_9EURO</name>
<comment type="caution">
    <text evidence="9">The sequence shown here is derived from an EMBL/GenBank/DDBJ whole genome shotgun (WGS) entry which is preliminary data.</text>
</comment>
<dbReference type="GO" id="GO:0016592">
    <property type="term" value="C:mediator complex"/>
    <property type="evidence" value="ECO:0007669"/>
    <property type="project" value="InterPro"/>
</dbReference>
<keyword evidence="6 8" id="KW-0539">Nucleus</keyword>
<reference evidence="9" key="1">
    <citation type="submission" date="2022-10" db="EMBL/GenBank/DDBJ databases">
        <title>Culturing micro-colonial fungi from biological soil crusts in the Mojave desert and describing Neophaeococcomyces mojavensis, and introducing the new genera and species Taxawa tesnikishii.</title>
        <authorList>
            <person name="Kurbessoian T."/>
            <person name="Stajich J.E."/>
        </authorList>
    </citation>
    <scope>NUCLEOTIDE SEQUENCE</scope>
    <source>
        <strain evidence="9">TK_41</strain>
    </source>
</reference>
<evidence type="ECO:0000256" key="5">
    <source>
        <dbReference type="ARBA" id="ARBA00023163"/>
    </source>
</evidence>
<dbReference type="GO" id="GO:0006357">
    <property type="term" value="P:regulation of transcription by RNA polymerase II"/>
    <property type="evidence" value="ECO:0007669"/>
    <property type="project" value="InterPro"/>
</dbReference>
<dbReference type="PANTHER" id="PTHR13321">
    <property type="entry name" value="MEDIATOR OF RNA POLYMERASE II TRANSCRIPTION, SUBUNIT 18"/>
    <property type="match status" value="1"/>
</dbReference>
<evidence type="ECO:0000256" key="6">
    <source>
        <dbReference type="ARBA" id="ARBA00023242"/>
    </source>
</evidence>
<evidence type="ECO:0000256" key="2">
    <source>
        <dbReference type="ARBA" id="ARBA00009814"/>
    </source>
</evidence>
<evidence type="ECO:0000256" key="1">
    <source>
        <dbReference type="ARBA" id="ARBA00004123"/>
    </source>
</evidence>
<sequence>MHELSLYGQIRKDDHHRMLQQLAGFTRMQPQDAKEIHLVFKARQPPGLDLVQSIGASNLASQQQQEIQRVKNMLNAGIYHVRLIGAVQGSKKIKGAENGDVVMQDNDPIAKSDNTTVSWTLEFKDTPEAGKQTVSSRLLSRTPMEGTNLVQFLDGFGFEYTSRYMVVGSRFYENDTTIFVHKVLRLPRVAAEEAISDKAYNTNISDLPDLDGSGSFIVQASIDMVDGNNSELKDRATRQLLGIKEALKQAVDLTPGDRLALDTRLPANSRRT</sequence>
<gene>
    <name evidence="9" type="primary">srb5</name>
    <name evidence="8" type="synonym">MED18</name>
    <name evidence="9" type="ORF">H2200_008030</name>
</gene>
<dbReference type="InterPro" id="IPR019095">
    <property type="entry name" value="Mediator_Med18"/>
</dbReference>
<dbReference type="GO" id="GO:0070847">
    <property type="term" value="C:core mediator complex"/>
    <property type="evidence" value="ECO:0007669"/>
    <property type="project" value="TreeGrafter"/>
</dbReference>